<dbReference type="GeneID" id="39989124"/>
<feature type="compositionally biased region" description="Basic and acidic residues" evidence="2">
    <location>
        <begin position="672"/>
        <end position="687"/>
    </location>
</feature>
<sequence>MTISPLAFAWVSAHLKRRGLPCKDDIKPVNQFEHSTKTVQSESFTTTVSSSSSSYNNNNNDNNNNDNNNDSKIRNSLPPRDEILALLGHRLLSSEPARLVTSQEVDDVMKGKERRRNNSSNGESENSNSNPQRNSPQRVASGVIKFVEQQMERVSVMNGSAHACFVLHTVLTACVRHALRFSRMTASTSTTSTSTSNHMDNTLDKMRDEVLASPHIDFTWSRKLAAEHLVEVARDAAVQKKLRSLLWKTVDKEHKRILQAATTLYREKVDEMMRFGVDESEVQQLFGIPKEVVNAAHDLLRACTSIQDIHNYQHQSQQLLSFSSDRHFSFISSSPQFASFLKEWATTVSEQQYHLLQRGRREELNTLLLSSSPEEALKQQWISLFVDMVRVRMAVGVLLQFEILARRCATVGKEQKKKEKEKEKEEEEKLKEEEGDILILAQELCSLATTAGSRALETPHHLKRFSMFFRISVQSIDGVERNKDLHAIKPPYSSLKSVFAAMSLAEPNMEKEFIPHQKKKKKKNKDKKNNSDILLDSSLSSEKRETETIGPQKKALLMEDDLLMQTIMSLRPPGDNNHNSLNTPTNTSSTLVKKVKKANKSSVKDVEKIQSSSPITWHFRCCTSPTGASFNATTAIPCGTGERKVELLRPSRYVPWPFTLEAIVKNENKNVSEFNHNHNDNNDEANKNNKNTNSEKWMSVNLDKVPEKFTYPATGLTVWMRYHNPTWMTSTASSSSSFTSLDLQHTSQLQRLLEGSGGRLMSMNGCPAEKISSLMRIVRRGVRLVVRFR</sequence>
<gene>
    <name evidence="3" type="ORF">TM35_000361590</name>
</gene>
<dbReference type="OrthoDB" id="248458at2759"/>
<feature type="compositionally biased region" description="Low complexity" evidence="2">
    <location>
        <begin position="531"/>
        <end position="540"/>
    </location>
</feature>
<feature type="compositionally biased region" description="Low complexity" evidence="2">
    <location>
        <begin position="576"/>
        <end position="591"/>
    </location>
</feature>
<dbReference type="EMBL" id="NBCO01000036">
    <property type="protein sequence ID" value="ORC85299.1"/>
    <property type="molecule type" value="Genomic_DNA"/>
</dbReference>
<name>A0A1X0NMC3_9TRYP</name>
<feature type="compositionally biased region" description="Polar residues" evidence="2">
    <location>
        <begin position="37"/>
        <end position="48"/>
    </location>
</feature>
<feature type="compositionally biased region" description="Low complexity" evidence="2">
    <location>
        <begin position="118"/>
        <end position="138"/>
    </location>
</feature>
<proteinExistence type="predicted"/>
<evidence type="ECO:0000313" key="3">
    <source>
        <dbReference type="EMBL" id="ORC85299.1"/>
    </source>
</evidence>
<feature type="compositionally biased region" description="Basic residues" evidence="2">
    <location>
        <begin position="516"/>
        <end position="526"/>
    </location>
</feature>
<organism evidence="3 4">
    <name type="scientific">Trypanosoma theileri</name>
    <dbReference type="NCBI Taxonomy" id="67003"/>
    <lineage>
        <taxon>Eukaryota</taxon>
        <taxon>Discoba</taxon>
        <taxon>Euglenozoa</taxon>
        <taxon>Kinetoplastea</taxon>
        <taxon>Metakinetoplastina</taxon>
        <taxon>Trypanosomatida</taxon>
        <taxon>Trypanosomatidae</taxon>
        <taxon>Trypanosoma</taxon>
    </lineage>
</organism>
<feature type="compositionally biased region" description="Low complexity" evidence="2">
    <location>
        <begin position="49"/>
        <end position="68"/>
    </location>
</feature>
<accession>A0A1X0NMC3</accession>
<dbReference type="Proteomes" id="UP000192257">
    <property type="component" value="Unassembled WGS sequence"/>
</dbReference>
<evidence type="ECO:0000256" key="1">
    <source>
        <dbReference type="SAM" id="Coils"/>
    </source>
</evidence>
<comment type="caution">
    <text evidence="3">The sequence shown here is derived from an EMBL/GenBank/DDBJ whole genome shotgun (WGS) entry which is preliminary data.</text>
</comment>
<keyword evidence="1" id="KW-0175">Coiled coil</keyword>
<evidence type="ECO:0000256" key="2">
    <source>
        <dbReference type="SAM" id="MobiDB-lite"/>
    </source>
</evidence>
<evidence type="ECO:0000313" key="4">
    <source>
        <dbReference type="Proteomes" id="UP000192257"/>
    </source>
</evidence>
<feature type="region of interest" description="Disordered" evidence="2">
    <location>
        <begin position="672"/>
        <end position="694"/>
    </location>
</feature>
<feature type="region of interest" description="Disordered" evidence="2">
    <location>
        <begin position="572"/>
        <end position="591"/>
    </location>
</feature>
<feature type="coiled-coil region" evidence="1">
    <location>
        <begin position="408"/>
        <end position="443"/>
    </location>
</feature>
<protein>
    <submittedName>
        <fullName evidence="3">Uncharacterized protein</fullName>
    </submittedName>
</protein>
<feature type="region of interest" description="Disordered" evidence="2">
    <location>
        <begin position="35"/>
        <end position="76"/>
    </location>
</feature>
<dbReference type="VEuPathDB" id="TriTrypDB:TM35_000361590"/>
<dbReference type="AlphaFoldDB" id="A0A1X0NMC3"/>
<dbReference type="RefSeq" id="XP_028879365.1">
    <property type="nucleotide sequence ID" value="XM_029029344.1"/>
</dbReference>
<dbReference type="PANTHER" id="PTHR20916:SF18">
    <property type="entry name" value="IPT_TIG DOMAIN-CONTAINING PROTEIN"/>
    <property type="match status" value="1"/>
</dbReference>
<reference evidence="3 4" key="1">
    <citation type="submission" date="2017-03" db="EMBL/GenBank/DDBJ databases">
        <title>An alternative strategy for trypanosome survival in the mammalian bloodstream revealed through genome and transcriptome analysis of the ubiquitous bovine parasite Trypanosoma (Megatrypanum) theileri.</title>
        <authorList>
            <person name="Kelly S."/>
            <person name="Ivens A."/>
            <person name="Mott A."/>
            <person name="O'Neill E."/>
            <person name="Emms D."/>
            <person name="Macleod O."/>
            <person name="Voorheis P."/>
            <person name="Matthews J."/>
            <person name="Matthews K."/>
            <person name="Carrington M."/>
        </authorList>
    </citation>
    <scope>NUCLEOTIDE SEQUENCE [LARGE SCALE GENOMIC DNA]</scope>
    <source>
        <strain evidence="3">Edinburgh</strain>
    </source>
</reference>
<feature type="region of interest" description="Disordered" evidence="2">
    <location>
        <begin position="102"/>
        <end position="138"/>
    </location>
</feature>
<feature type="region of interest" description="Disordered" evidence="2">
    <location>
        <begin position="510"/>
        <end position="553"/>
    </location>
</feature>
<dbReference type="PANTHER" id="PTHR20916">
    <property type="entry name" value="CYSTEINE AND GLYCINE-RICH PROTEIN 2 BINDING PROTEIN"/>
    <property type="match status" value="1"/>
</dbReference>
<keyword evidence="4" id="KW-1185">Reference proteome</keyword>